<dbReference type="GO" id="GO:0012505">
    <property type="term" value="C:endomembrane system"/>
    <property type="evidence" value="ECO:0007669"/>
    <property type="project" value="UniProtKB-SubCell"/>
</dbReference>
<name>A0A1D1YSJ1_9ARAE</name>
<keyword evidence="4 11" id="KW-0472">Membrane</keyword>
<gene>
    <name evidence="13" type="primary">At2g25060_6</name>
    <name evidence="13" type="ORF">g.9518</name>
</gene>
<sequence>HSLQRPAEEAYKRRETSPATHQTRCSIIQLSYLVIFAMAGRSPRSLHWSGLPCLLLLVPMAAATQFRVGGSMGWRVPDPNAESYNDWAEKNRFHIGDSLLFVYPAGNDSVLQVSKEDYDGCNTGNPIAKFDDGNTVFHLNHSGPLFFISGVPGSCNNNQKMVVVVMGHHGNVSAPPPPSPEPVAPPAPSPPPPAPIEIVPSSSPPQGETTPPPPNAAAPVKAAVGMVGSVGVLLGSLVFFVV</sequence>
<keyword evidence="11" id="KW-1133">Transmembrane helix</keyword>
<dbReference type="GO" id="GO:0009055">
    <property type="term" value="F:electron transfer activity"/>
    <property type="evidence" value="ECO:0007669"/>
    <property type="project" value="InterPro"/>
</dbReference>
<evidence type="ECO:0000256" key="3">
    <source>
        <dbReference type="ARBA" id="ARBA00022729"/>
    </source>
</evidence>
<evidence type="ECO:0000313" key="13">
    <source>
        <dbReference type="EMBL" id="JAT57586.1"/>
    </source>
</evidence>
<dbReference type="GO" id="GO:0005886">
    <property type="term" value="C:plasma membrane"/>
    <property type="evidence" value="ECO:0007669"/>
    <property type="project" value="TreeGrafter"/>
</dbReference>
<evidence type="ECO:0000256" key="11">
    <source>
        <dbReference type="SAM" id="Phobius"/>
    </source>
</evidence>
<evidence type="ECO:0000256" key="9">
    <source>
        <dbReference type="ARBA" id="ARBA00037868"/>
    </source>
</evidence>
<accession>A0A1D1YSJ1</accession>
<feature type="transmembrane region" description="Helical" evidence="11">
    <location>
        <begin position="222"/>
        <end position="241"/>
    </location>
</feature>
<evidence type="ECO:0000256" key="6">
    <source>
        <dbReference type="ARBA" id="ARBA00023180"/>
    </source>
</evidence>
<evidence type="ECO:0000259" key="12">
    <source>
        <dbReference type="PROSITE" id="PS51485"/>
    </source>
</evidence>
<dbReference type="EMBL" id="GDJX01010350">
    <property type="protein sequence ID" value="JAT57586.1"/>
    <property type="molecule type" value="Transcribed_RNA"/>
</dbReference>
<dbReference type="InterPro" id="IPR041846">
    <property type="entry name" value="ENL_dom"/>
</dbReference>
<dbReference type="InterPro" id="IPR008972">
    <property type="entry name" value="Cupredoxin"/>
</dbReference>
<evidence type="ECO:0000256" key="7">
    <source>
        <dbReference type="ARBA" id="ARBA00023288"/>
    </source>
</evidence>
<dbReference type="AlphaFoldDB" id="A0A1D1YSJ1"/>
<dbReference type="FunFam" id="2.60.40.420:FF:000010">
    <property type="entry name" value="Early nodulin-like protein 1"/>
    <property type="match status" value="1"/>
</dbReference>
<keyword evidence="6" id="KW-0325">Glycoprotein</keyword>
<comment type="subcellular location">
    <subcellularLocation>
        <location evidence="9">Endomembrane system</location>
        <topology evidence="9">Lipid-anchor</topology>
    </subcellularLocation>
    <subcellularLocation>
        <location evidence="1">Membrane</location>
        <topology evidence="1">Lipid-anchor</topology>
        <topology evidence="1">GPI-anchor</topology>
    </subcellularLocation>
</comment>
<keyword evidence="2" id="KW-0336">GPI-anchor</keyword>
<evidence type="ECO:0000256" key="4">
    <source>
        <dbReference type="ARBA" id="ARBA00023136"/>
    </source>
</evidence>
<keyword evidence="7" id="KW-0449">Lipoprotein</keyword>
<feature type="compositionally biased region" description="Pro residues" evidence="10">
    <location>
        <begin position="174"/>
        <end position="195"/>
    </location>
</feature>
<feature type="compositionally biased region" description="Low complexity" evidence="10">
    <location>
        <begin position="196"/>
        <end position="209"/>
    </location>
</feature>
<dbReference type="InterPro" id="IPR039391">
    <property type="entry name" value="Phytocyanin-like"/>
</dbReference>
<dbReference type="InterPro" id="IPR003245">
    <property type="entry name" value="Phytocyanin_dom"/>
</dbReference>
<evidence type="ECO:0000256" key="5">
    <source>
        <dbReference type="ARBA" id="ARBA00023157"/>
    </source>
</evidence>
<evidence type="ECO:0000256" key="8">
    <source>
        <dbReference type="ARBA" id="ARBA00035011"/>
    </source>
</evidence>
<evidence type="ECO:0000256" key="2">
    <source>
        <dbReference type="ARBA" id="ARBA00022622"/>
    </source>
</evidence>
<reference evidence="13" key="1">
    <citation type="submission" date="2015-07" db="EMBL/GenBank/DDBJ databases">
        <title>Transcriptome Assembly of Anthurium amnicola.</title>
        <authorList>
            <person name="Suzuki J."/>
        </authorList>
    </citation>
    <scope>NUCLEOTIDE SEQUENCE</scope>
</reference>
<protein>
    <submittedName>
        <fullName evidence="13">Early nodulin-like protein 1</fullName>
    </submittedName>
</protein>
<dbReference type="SUPFAM" id="SSF49503">
    <property type="entry name" value="Cupredoxins"/>
    <property type="match status" value="1"/>
</dbReference>
<dbReference type="Gene3D" id="2.60.40.420">
    <property type="entry name" value="Cupredoxins - blue copper proteins"/>
    <property type="match status" value="1"/>
</dbReference>
<dbReference type="Pfam" id="PF02298">
    <property type="entry name" value="Cu_bind_like"/>
    <property type="match status" value="1"/>
</dbReference>
<proteinExistence type="inferred from homology"/>
<comment type="similarity">
    <text evidence="8">Belongs to the early nodulin-like (ENODL) family.</text>
</comment>
<dbReference type="CDD" id="cd11019">
    <property type="entry name" value="OsENODL1_like"/>
    <property type="match status" value="1"/>
</dbReference>
<dbReference type="PANTHER" id="PTHR33021:SF197">
    <property type="entry name" value="EARLY NODULIN-LIKE PROTEIN 13"/>
    <property type="match status" value="1"/>
</dbReference>
<keyword evidence="11" id="KW-0812">Transmembrane</keyword>
<organism evidence="13">
    <name type="scientific">Anthurium amnicola</name>
    <dbReference type="NCBI Taxonomy" id="1678845"/>
    <lineage>
        <taxon>Eukaryota</taxon>
        <taxon>Viridiplantae</taxon>
        <taxon>Streptophyta</taxon>
        <taxon>Embryophyta</taxon>
        <taxon>Tracheophyta</taxon>
        <taxon>Spermatophyta</taxon>
        <taxon>Magnoliopsida</taxon>
        <taxon>Liliopsida</taxon>
        <taxon>Araceae</taxon>
        <taxon>Pothoideae</taxon>
        <taxon>Potheae</taxon>
        <taxon>Anthurium</taxon>
    </lineage>
</organism>
<feature type="region of interest" description="Disordered" evidence="10">
    <location>
        <begin position="172"/>
        <end position="216"/>
    </location>
</feature>
<keyword evidence="3" id="KW-0732">Signal</keyword>
<dbReference type="PANTHER" id="PTHR33021">
    <property type="entry name" value="BLUE COPPER PROTEIN"/>
    <property type="match status" value="1"/>
</dbReference>
<dbReference type="GO" id="GO:0098552">
    <property type="term" value="C:side of membrane"/>
    <property type="evidence" value="ECO:0007669"/>
    <property type="project" value="UniProtKB-KW"/>
</dbReference>
<feature type="domain" description="Phytocyanin" evidence="12">
    <location>
        <begin position="64"/>
        <end position="167"/>
    </location>
</feature>
<feature type="non-terminal residue" evidence="13">
    <location>
        <position position="1"/>
    </location>
</feature>
<keyword evidence="5" id="KW-1015">Disulfide bond</keyword>
<dbReference type="PROSITE" id="PS51485">
    <property type="entry name" value="PHYTOCYANIN"/>
    <property type="match status" value="1"/>
</dbReference>
<evidence type="ECO:0000256" key="10">
    <source>
        <dbReference type="SAM" id="MobiDB-lite"/>
    </source>
</evidence>
<evidence type="ECO:0000256" key="1">
    <source>
        <dbReference type="ARBA" id="ARBA00004589"/>
    </source>
</evidence>